<dbReference type="InterPro" id="IPR003423">
    <property type="entry name" value="OMP_efflux"/>
</dbReference>
<gene>
    <name evidence="8" type="ORF">C900_05606</name>
</gene>
<dbReference type="PANTHER" id="PTHR30026">
    <property type="entry name" value="OUTER MEMBRANE PROTEIN TOLC"/>
    <property type="match status" value="1"/>
</dbReference>
<dbReference type="STRING" id="1237149.C900_05606"/>
<dbReference type="eggNOG" id="COG1538">
    <property type="taxonomic scope" value="Bacteria"/>
</dbReference>
<keyword evidence="6" id="KW-0472">Membrane</keyword>
<evidence type="ECO:0000256" key="2">
    <source>
        <dbReference type="ARBA" id="ARBA00007613"/>
    </source>
</evidence>
<dbReference type="Proteomes" id="UP000011135">
    <property type="component" value="Unassembled WGS sequence"/>
</dbReference>
<evidence type="ECO:0000256" key="3">
    <source>
        <dbReference type="ARBA" id="ARBA00022448"/>
    </source>
</evidence>
<keyword evidence="4" id="KW-1134">Transmembrane beta strand</keyword>
<reference evidence="8 9" key="1">
    <citation type="submission" date="2012-12" db="EMBL/GenBank/DDBJ databases">
        <title>Genome assembly of Fulvivirga imtechensis AK7.</title>
        <authorList>
            <person name="Nupur N."/>
            <person name="Khatri I."/>
            <person name="Kumar R."/>
            <person name="Subramanian S."/>
            <person name="Pinnaka A."/>
        </authorList>
    </citation>
    <scope>NUCLEOTIDE SEQUENCE [LARGE SCALE GENOMIC DNA]</scope>
    <source>
        <strain evidence="8 9">AK7</strain>
    </source>
</reference>
<dbReference type="PANTHER" id="PTHR30026:SF20">
    <property type="entry name" value="OUTER MEMBRANE PROTEIN TOLC"/>
    <property type="match status" value="1"/>
</dbReference>
<keyword evidence="7" id="KW-0998">Cell outer membrane</keyword>
<comment type="subcellular location">
    <subcellularLocation>
        <location evidence="1">Cell outer membrane</location>
    </subcellularLocation>
</comment>
<comment type="similarity">
    <text evidence="2">Belongs to the outer membrane factor (OMF) (TC 1.B.17) family.</text>
</comment>
<evidence type="ECO:0000256" key="6">
    <source>
        <dbReference type="ARBA" id="ARBA00023136"/>
    </source>
</evidence>
<dbReference type="GO" id="GO:0015562">
    <property type="term" value="F:efflux transmembrane transporter activity"/>
    <property type="evidence" value="ECO:0007669"/>
    <property type="project" value="InterPro"/>
</dbReference>
<dbReference type="InterPro" id="IPR051906">
    <property type="entry name" value="TolC-like"/>
</dbReference>
<evidence type="ECO:0000256" key="1">
    <source>
        <dbReference type="ARBA" id="ARBA00004442"/>
    </source>
</evidence>
<sequence>MILIIGTAYGQQVQQLTLEDIIERARAQSPSAKQAETRKENRYWQYRFYKSNYNPQLRLNGNLPGYNRDFARNTIGEFQPREQYTSFINLGLNQPIAITGGNLSVNSSLDYFNNASTDFTQYNSTVVNIRLDQPLFAFNPLKWDKKTEPLRYEESKRDFVEEMEAISREAVDRFFSYLDAQINLQIAQFNLANNDTIYKIEQGRYNIGTTSKDKLLQVELQLLRSRQDVAQANLDMETSKLALRSFIGISIDESIELALPEAIPAFDVDFDEALKYARDNRADFIAFERRKLEAERAVAQARGERFESNLSASLGYNNLTSQLQEAYNDPNAQERVNITFSIPILDWGRNKARMQTALANQRLTDYVIAQDEQNFEQEIITQVRRFEMLRTQLEITKKSDEVAQERYTVAQNRYLIGKIDITNLNIALTEKDNAKRSYVNALRAFWTAYFDLRRLTLYDFVNNTLLYKPEE</sequence>
<dbReference type="EMBL" id="AMZN01000087">
    <property type="protein sequence ID" value="ELR68913.1"/>
    <property type="molecule type" value="Genomic_DNA"/>
</dbReference>
<dbReference type="Pfam" id="PF02321">
    <property type="entry name" value="OEP"/>
    <property type="match status" value="2"/>
</dbReference>
<evidence type="ECO:0000256" key="5">
    <source>
        <dbReference type="ARBA" id="ARBA00022692"/>
    </source>
</evidence>
<keyword evidence="5" id="KW-0812">Transmembrane</keyword>
<evidence type="ECO:0000256" key="4">
    <source>
        <dbReference type="ARBA" id="ARBA00022452"/>
    </source>
</evidence>
<keyword evidence="3" id="KW-0813">Transport</keyword>
<dbReference type="GO" id="GO:0009279">
    <property type="term" value="C:cell outer membrane"/>
    <property type="evidence" value="ECO:0007669"/>
    <property type="project" value="UniProtKB-SubCell"/>
</dbReference>
<protein>
    <submittedName>
        <fullName evidence="8">Outer membrane protein TolC, putative</fullName>
    </submittedName>
</protein>
<dbReference type="AlphaFoldDB" id="L8JL13"/>
<organism evidence="8 9">
    <name type="scientific">Fulvivirga imtechensis AK7</name>
    <dbReference type="NCBI Taxonomy" id="1237149"/>
    <lineage>
        <taxon>Bacteria</taxon>
        <taxon>Pseudomonadati</taxon>
        <taxon>Bacteroidota</taxon>
        <taxon>Cytophagia</taxon>
        <taxon>Cytophagales</taxon>
        <taxon>Fulvivirgaceae</taxon>
        <taxon>Fulvivirga</taxon>
    </lineage>
</organism>
<evidence type="ECO:0000313" key="9">
    <source>
        <dbReference type="Proteomes" id="UP000011135"/>
    </source>
</evidence>
<evidence type="ECO:0000313" key="8">
    <source>
        <dbReference type="EMBL" id="ELR68913.1"/>
    </source>
</evidence>
<dbReference type="Gene3D" id="1.20.1600.10">
    <property type="entry name" value="Outer membrane efflux proteins (OEP)"/>
    <property type="match status" value="1"/>
</dbReference>
<proteinExistence type="inferred from homology"/>
<accession>L8JL13</accession>
<dbReference type="SUPFAM" id="SSF56954">
    <property type="entry name" value="Outer membrane efflux proteins (OEP)"/>
    <property type="match status" value="1"/>
</dbReference>
<dbReference type="GO" id="GO:0015288">
    <property type="term" value="F:porin activity"/>
    <property type="evidence" value="ECO:0007669"/>
    <property type="project" value="TreeGrafter"/>
</dbReference>
<name>L8JL13_9BACT</name>
<evidence type="ECO:0000256" key="7">
    <source>
        <dbReference type="ARBA" id="ARBA00023237"/>
    </source>
</evidence>
<comment type="caution">
    <text evidence="8">The sequence shown here is derived from an EMBL/GenBank/DDBJ whole genome shotgun (WGS) entry which is preliminary data.</text>
</comment>
<keyword evidence="9" id="KW-1185">Reference proteome</keyword>
<dbReference type="GO" id="GO:1990281">
    <property type="term" value="C:efflux pump complex"/>
    <property type="evidence" value="ECO:0007669"/>
    <property type="project" value="TreeGrafter"/>
</dbReference>